<feature type="active site" evidence="9">
    <location>
        <position position="135"/>
    </location>
</feature>
<dbReference type="InterPro" id="IPR013750">
    <property type="entry name" value="GHMP_kinase_C_dom"/>
</dbReference>
<evidence type="ECO:0000313" key="13">
    <source>
        <dbReference type="Proteomes" id="UP001059295"/>
    </source>
</evidence>
<protein>
    <recommendedName>
        <fullName evidence="3 9">4-diphosphocytidyl-2-C-methyl-D-erythritol kinase</fullName>
        <shortName evidence="9">CMK</shortName>
        <ecNumber evidence="2 9">2.7.1.148</ecNumber>
    </recommendedName>
    <alternativeName>
        <fullName evidence="8 9">4-(cytidine-5'-diphospho)-2-C-methyl-D-erythritol kinase</fullName>
    </alternativeName>
</protein>
<accession>A0ABY5UZI2</accession>
<dbReference type="Pfam" id="PF00288">
    <property type="entry name" value="GHMP_kinases_N"/>
    <property type="match status" value="1"/>
</dbReference>
<dbReference type="PANTHER" id="PTHR43527:SF2">
    <property type="entry name" value="4-DIPHOSPHOCYTIDYL-2-C-METHYL-D-ERYTHRITOL KINASE, CHLOROPLASTIC"/>
    <property type="match status" value="1"/>
</dbReference>
<feature type="binding site" evidence="9">
    <location>
        <begin position="93"/>
        <end position="103"/>
    </location>
    <ligand>
        <name>ATP</name>
        <dbReference type="ChEBI" id="CHEBI:30616"/>
    </ligand>
</feature>
<dbReference type="SUPFAM" id="SSF54211">
    <property type="entry name" value="Ribosomal protein S5 domain 2-like"/>
    <property type="match status" value="1"/>
</dbReference>
<dbReference type="EC" id="2.7.1.148" evidence="2 9"/>
<dbReference type="Gene3D" id="3.30.230.10">
    <property type="match status" value="1"/>
</dbReference>
<evidence type="ECO:0000256" key="6">
    <source>
        <dbReference type="ARBA" id="ARBA00022777"/>
    </source>
</evidence>
<evidence type="ECO:0000256" key="5">
    <source>
        <dbReference type="ARBA" id="ARBA00022741"/>
    </source>
</evidence>
<keyword evidence="5 9" id="KW-0547">Nucleotide-binding</keyword>
<comment type="catalytic activity">
    <reaction evidence="9">
        <text>4-CDP-2-C-methyl-D-erythritol + ATP = 4-CDP-2-C-methyl-D-erythritol 2-phosphate + ADP + H(+)</text>
        <dbReference type="Rhea" id="RHEA:18437"/>
        <dbReference type="ChEBI" id="CHEBI:15378"/>
        <dbReference type="ChEBI" id="CHEBI:30616"/>
        <dbReference type="ChEBI" id="CHEBI:57823"/>
        <dbReference type="ChEBI" id="CHEBI:57919"/>
        <dbReference type="ChEBI" id="CHEBI:456216"/>
        <dbReference type="EC" id="2.7.1.148"/>
    </reaction>
</comment>
<comment type="similarity">
    <text evidence="1 9">Belongs to the GHMP kinase family. IspE subfamily.</text>
</comment>
<feature type="active site" evidence="9">
    <location>
        <position position="8"/>
    </location>
</feature>
<dbReference type="InterPro" id="IPR020568">
    <property type="entry name" value="Ribosomal_Su5_D2-typ_SF"/>
</dbReference>
<evidence type="ECO:0000259" key="10">
    <source>
        <dbReference type="Pfam" id="PF00288"/>
    </source>
</evidence>
<evidence type="ECO:0000256" key="8">
    <source>
        <dbReference type="ARBA" id="ARBA00032554"/>
    </source>
</evidence>
<evidence type="ECO:0000259" key="11">
    <source>
        <dbReference type="Pfam" id="PF08544"/>
    </source>
</evidence>
<comment type="function">
    <text evidence="9">Catalyzes the phosphorylation of the position 2 hydroxy group of 4-diphosphocytidyl-2C-methyl-D-erythritol.</text>
</comment>
<feature type="domain" description="GHMP kinase N-terminal" evidence="10">
    <location>
        <begin position="66"/>
        <end position="140"/>
    </location>
</feature>
<proteinExistence type="inferred from homology"/>
<organism evidence="12 13">
    <name type="scientific">Alistipes ihumii AP11</name>
    <dbReference type="NCBI Taxonomy" id="1211813"/>
    <lineage>
        <taxon>Bacteria</taxon>
        <taxon>Pseudomonadati</taxon>
        <taxon>Bacteroidota</taxon>
        <taxon>Bacteroidia</taxon>
        <taxon>Bacteroidales</taxon>
        <taxon>Rikenellaceae</taxon>
        <taxon>Alistipes</taxon>
    </lineage>
</organism>
<keyword evidence="9" id="KW-0414">Isoprene biosynthesis</keyword>
<dbReference type="EMBL" id="CP102294">
    <property type="protein sequence ID" value="UWN57351.1"/>
    <property type="molecule type" value="Genomic_DNA"/>
</dbReference>
<dbReference type="InterPro" id="IPR014721">
    <property type="entry name" value="Ribsml_uS5_D2-typ_fold_subgr"/>
</dbReference>
<dbReference type="SUPFAM" id="SSF55060">
    <property type="entry name" value="GHMP Kinase, C-terminal domain"/>
    <property type="match status" value="1"/>
</dbReference>
<dbReference type="RefSeq" id="WP_019245260.1">
    <property type="nucleotide sequence ID" value="NZ_CAPH01000006.1"/>
</dbReference>
<dbReference type="HAMAP" id="MF_00061">
    <property type="entry name" value="IspE"/>
    <property type="match status" value="1"/>
</dbReference>
<dbReference type="Proteomes" id="UP001059295">
    <property type="component" value="Chromosome"/>
</dbReference>
<dbReference type="InterPro" id="IPR006204">
    <property type="entry name" value="GHMP_kinase_N_dom"/>
</dbReference>
<feature type="domain" description="GHMP kinase C-terminal" evidence="11">
    <location>
        <begin position="209"/>
        <end position="252"/>
    </location>
</feature>
<dbReference type="PIRSF" id="PIRSF010376">
    <property type="entry name" value="IspE"/>
    <property type="match status" value="1"/>
</dbReference>
<evidence type="ECO:0000256" key="2">
    <source>
        <dbReference type="ARBA" id="ARBA00012052"/>
    </source>
</evidence>
<keyword evidence="6 9" id="KW-0418">Kinase</keyword>
<keyword evidence="7 9" id="KW-0067">ATP-binding</keyword>
<evidence type="ECO:0000256" key="1">
    <source>
        <dbReference type="ARBA" id="ARBA00009684"/>
    </source>
</evidence>
<dbReference type="Gene3D" id="3.30.70.890">
    <property type="entry name" value="GHMP kinase, C-terminal domain"/>
    <property type="match status" value="1"/>
</dbReference>
<keyword evidence="4 9" id="KW-0808">Transferase</keyword>
<gene>
    <name evidence="9 12" type="primary">ispE</name>
    <name evidence="12" type="ORF">NQ491_00825</name>
</gene>
<dbReference type="NCBIfam" id="TIGR00154">
    <property type="entry name" value="ispE"/>
    <property type="match status" value="1"/>
</dbReference>
<comment type="pathway">
    <text evidence="9">Isoprenoid biosynthesis; isopentenyl diphosphate biosynthesis via DXP pathway; isopentenyl diphosphate from 1-deoxy-D-xylulose 5-phosphate: step 3/6.</text>
</comment>
<dbReference type="GO" id="GO:0050515">
    <property type="term" value="F:4-(cytidine 5'-diphospho)-2-C-methyl-D-erythritol kinase activity"/>
    <property type="evidence" value="ECO:0007669"/>
    <property type="project" value="UniProtKB-EC"/>
</dbReference>
<sequence length="272" mass="29651">MLFFPNCKINIGLRVVARRADGYHDIETWMVPVRGLCDIVEIVHAPGDGAEFVSSGLAVDCPPEKNLCLRAYRALHERFPIGGVRIHLHKIVPMGAGLGGGSADAAFVVKGLSELFGLNLSRKCMEELCAGIGSDTAFFVANRPALATGRGEILEPVDFSLRGKRLLIVKPAESVSTAEAYAGIAPRRTDRPLLECLNAPVGRWRETVRNDFEPVVFRAHPQLERLRNEMYRRGAVYASMTGSGAAVYGIFDGGAPIDSDFGDVFVYQEDMV</sequence>
<dbReference type="PANTHER" id="PTHR43527">
    <property type="entry name" value="4-DIPHOSPHOCYTIDYL-2-C-METHYL-D-ERYTHRITOL KINASE, CHLOROPLASTIC"/>
    <property type="match status" value="1"/>
</dbReference>
<dbReference type="Pfam" id="PF08544">
    <property type="entry name" value="GHMP_kinases_C"/>
    <property type="match status" value="1"/>
</dbReference>
<name>A0ABY5UZI2_9BACT</name>
<dbReference type="InterPro" id="IPR036554">
    <property type="entry name" value="GHMP_kinase_C_sf"/>
</dbReference>
<evidence type="ECO:0000256" key="9">
    <source>
        <dbReference type="HAMAP-Rule" id="MF_00061"/>
    </source>
</evidence>
<evidence type="ECO:0000256" key="7">
    <source>
        <dbReference type="ARBA" id="ARBA00022840"/>
    </source>
</evidence>
<reference evidence="12" key="1">
    <citation type="journal article" date="2022" name="Cell">
        <title>Design, construction, and in vivo augmentation of a complex gut microbiome.</title>
        <authorList>
            <person name="Cheng A.G."/>
            <person name="Ho P.Y."/>
            <person name="Aranda-Diaz A."/>
            <person name="Jain S."/>
            <person name="Yu F.B."/>
            <person name="Meng X."/>
            <person name="Wang M."/>
            <person name="Iakiviak M."/>
            <person name="Nagashima K."/>
            <person name="Zhao A."/>
            <person name="Murugkar P."/>
            <person name="Patil A."/>
            <person name="Atabakhsh K."/>
            <person name="Weakley A."/>
            <person name="Yan J."/>
            <person name="Brumbaugh A.R."/>
            <person name="Higginbottom S."/>
            <person name="Dimas A."/>
            <person name="Shiver A.L."/>
            <person name="Deutschbauer A."/>
            <person name="Neff N."/>
            <person name="Sonnenburg J.L."/>
            <person name="Huang K.C."/>
            <person name="Fischbach M.A."/>
        </authorList>
    </citation>
    <scope>NUCLEOTIDE SEQUENCE</scope>
    <source>
        <strain evidence="12">AP11</strain>
    </source>
</reference>
<evidence type="ECO:0000256" key="3">
    <source>
        <dbReference type="ARBA" id="ARBA00017473"/>
    </source>
</evidence>
<evidence type="ECO:0000313" key="12">
    <source>
        <dbReference type="EMBL" id="UWN57351.1"/>
    </source>
</evidence>
<dbReference type="InterPro" id="IPR004424">
    <property type="entry name" value="IspE"/>
</dbReference>
<keyword evidence="13" id="KW-1185">Reference proteome</keyword>
<evidence type="ECO:0000256" key="4">
    <source>
        <dbReference type="ARBA" id="ARBA00022679"/>
    </source>
</evidence>
<dbReference type="GeneID" id="82890233"/>